<accession>A0ABT3YA19</accession>
<gene>
    <name evidence="2" type="ORF">OEG82_01440</name>
</gene>
<dbReference type="EMBL" id="JAOVZQ010000001">
    <property type="protein sequence ID" value="MCY0092713.1"/>
    <property type="molecule type" value="Genomic_DNA"/>
</dbReference>
<proteinExistence type="predicted"/>
<name>A0ABT3YA19_9HYPH</name>
<evidence type="ECO:0000313" key="3">
    <source>
        <dbReference type="Proteomes" id="UP001081283"/>
    </source>
</evidence>
<dbReference type="Proteomes" id="UP001081283">
    <property type="component" value="Unassembled WGS sequence"/>
</dbReference>
<keyword evidence="3" id="KW-1185">Reference proteome</keyword>
<protein>
    <recommendedName>
        <fullName evidence="4">Twin-arginine translocation signal domain-containing protein</fullName>
    </recommendedName>
</protein>
<organism evidence="2 3">
    <name type="scientific">Hoeflea ulvae</name>
    <dbReference type="NCBI Taxonomy" id="2983764"/>
    <lineage>
        <taxon>Bacteria</taxon>
        <taxon>Pseudomonadati</taxon>
        <taxon>Pseudomonadota</taxon>
        <taxon>Alphaproteobacteria</taxon>
        <taxon>Hyphomicrobiales</taxon>
        <taxon>Rhizobiaceae</taxon>
        <taxon>Hoeflea</taxon>
    </lineage>
</organism>
<dbReference type="PROSITE" id="PS51318">
    <property type="entry name" value="TAT"/>
    <property type="match status" value="1"/>
</dbReference>
<evidence type="ECO:0000256" key="1">
    <source>
        <dbReference type="SAM" id="MobiDB-lite"/>
    </source>
</evidence>
<reference evidence="2" key="1">
    <citation type="submission" date="2022-10" db="EMBL/GenBank/DDBJ databases">
        <title>Hoeflea sp. J2-29, isolated from marine algae.</title>
        <authorList>
            <person name="Kristyanto S."/>
            <person name="Kim J.M."/>
            <person name="Jeon C.O."/>
        </authorList>
    </citation>
    <scope>NUCLEOTIDE SEQUENCE</scope>
    <source>
        <strain evidence="2">J2-29</strain>
    </source>
</reference>
<feature type="region of interest" description="Disordered" evidence="1">
    <location>
        <begin position="55"/>
        <end position="115"/>
    </location>
</feature>
<sequence>MLNYLLRKMRLSVEAGHEACGTMSRRSFLAGAGTVIGTACISSSLGVADASAAPLPAASPVDEDNDLIELAQSRRREDERRRDDRGGRRRDDRGRRRDDRGGRRHSRRDLERQCRRSKRFRRENRRLCNQVTGRTFGRRGSCIQIGPLQICE</sequence>
<comment type="caution">
    <text evidence="2">The sequence shown here is derived from an EMBL/GenBank/DDBJ whole genome shotgun (WGS) entry which is preliminary data.</text>
</comment>
<feature type="compositionally biased region" description="Basic and acidic residues" evidence="1">
    <location>
        <begin position="72"/>
        <end position="101"/>
    </location>
</feature>
<evidence type="ECO:0000313" key="2">
    <source>
        <dbReference type="EMBL" id="MCY0092713.1"/>
    </source>
</evidence>
<dbReference type="InterPro" id="IPR006311">
    <property type="entry name" value="TAT_signal"/>
</dbReference>
<dbReference type="RefSeq" id="WP_267610686.1">
    <property type="nucleotide sequence ID" value="NZ_JAOVZQ010000001.1"/>
</dbReference>
<evidence type="ECO:0008006" key="4">
    <source>
        <dbReference type="Google" id="ProtNLM"/>
    </source>
</evidence>